<dbReference type="SUPFAM" id="SSF48403">
    <property type="entry name" value="Ankyrin repeat"/>
    <property type="match status" value="1"/>
</dbReference>
<dbReference type="PROSITE" id="PS50088">
    <property type="entry name" value="ANK_REPEAT"/>
    <property type="match status" value="2"/>
</dbReference>
<evidence type="ECO:0000256" key="3">
    <source>
        <dbReference type="PROSITE-ProRule" id="PRU00023"/>
    </source>
</evidence>
<feature type="repeat" description="ANK" evidence="3">
    <location>
        <begin position="432"/>
        <end position="464"/>
    </location>
</feature>
<dbReference type="Pfam" id="PF12796">
    <property type="entry name" value="Ank_2"/>
    <property type="match status" value="1"/>
</dbReference>
<reference evidence="4 5" key="1">
    <citation type="submission" date="2017-12" db="EMBL/GenBank/DDBJ databases">
        <authorList>
            <person name="Pombert J.-F."/>
            <person name="Haag K.L."/>
            <person name="Ebert D."/>
        </authorList>
    </citation>
    <scope>NUCLEOTIDE SEQUENCE [LARGE SCALE GENOMIC DNA]</scope>
    <source>
        <strain evidence="4">IL-G-3</strain>
    </source>
</reference>
<accession>A0A4V2JYA0</accession>
<dbReference type="AlphaFoldDB" id="A0A4V2JYA0"/>
<organism evidence="4 5">
    <name type="scientific">Hamiltosporidium tvaerminnensis</name>
    <dbReference type="NCBI Taxonomy" id="1176355"/>
    <lineage>
        <taxon>Eukaryota</taxon>
        <taxon>Fungi</taxon>
        <taxon>Fungi incertae sedis</taxon>
        <taxon>Microsporidia</taxon>
        <taxon>Dubosqiidae</taxon>
        <taxon>Hamiltosporidium</taxon>
    </lineage>
</organism>
<dbReference type="VEuPathDB" id="MicrosporidiaDB:CWI38_0108p0040"/>
<sequence length="696" mass="80114">MVSQQYNTTPSYAYFLKTDTRQSRQREILLILDILTHLHHKHKLSTPSSKETYSPSLITSFMHINDSSLSYKLHLIKLAILDKKNLDKSIILKRLCSEKNHHNRLTFLFILALTSNRIDVVSLLLKASFPNNINQRILTPSSHFLPTFYHLAISINNTDLLLYLNTHHKPSNTTKHTTHNLTPLHFSSLNNTFGIILPSTNTPYTVITSMQFFLINMYLSPFNIEKRLTHRRYDSYVFDNYENTGHLYNPDNFPTPATCINSNLNFTRTKILGENDHKSETNIYMAESSSISQNVYDWYSTYNSISISSMGLPNLSKHLANWFSNPYHKYSSFTSSIPSFSLYPLDILCIRSNYISLSLFLKTEGAICAVSKICFMVHCDINITFLLIKYGGNCNQRIFGMTPLHIACMCGNRELACVYIAMGVDVNNVDDIGNTAMHYAAVRGNIGCVEYLIEMGGSITIRNKNGITVCDIMKCKCEHVSIIGNEIDEENGSKELSNEEKNKKSNEIDEKKIIDNKELSNEEKNKKSNEIDEKKIIDNKEFIEEEKNKKSNEIDEKKIIDNKEFIEEENDKIYINKKEKINNDNELKKEGNNRIYIDKEEDKNNIDECKGCYKKNDKEVYGIVDKILFRLKELKKGEKIASRIKQKECWVSELIKVEFESFIGNEECNNVFKKIVKGKLGKGLLYESTKRGCLLP</sequence>
<dbReference type="PANTHER" id="PTHR24171">
    <property type="entry name" value="ANKYRIN REPEAT DOMAIN-CONTAINING PROTEIN 39-RELATED"/>
    <property type="match status" value="1"/>
</dbReference>
<dbReference type="STRING" id="1176355.A0A4V2JYA0"/>
<evidence type="ECO:0000256" key="1">
    <source>
        <dbReference type="ARBA" id="ARBA00022737"/>
    </source>
</evidence>
<evidence type="ECO:0000256" key="2">
    <source>
        <dbReference type="ARBA" id="ARBA00023043"/>
    </source>
</evidence>
<protein>
    <submittedName>
        <fullName evidence="4">Ankyrin repeat-containing protein</fullName>
    </submittedName>
</protein>
<keyword evidence="1" id="KW-0677">Repeat</keyword>
<dbReference type="PROSITE" id="PS50297">
    <property type="entry name" value="ANK_REP_REGION"/>
    <property type="match status" value="2"/>
</dbReference>
<dbReference type="InterPro" id="IPR002110">
    <property type="entry name" value="Ankyrin_rpt"/>
</dbReference>
<comment type="caution">
    <text evidence="4">The sequence shown here is derived from an EMBL/GenBank/DDBJ whole genome shotgun (WGS) entry which is preliminary data.</text>
</comment>
<dbReference type="InterPro" id="IPR036770">
    <property type="entry name" value="Ankyrin_rpt-contain_sf"/>
</dbReference>
<keyword evidence="5" id="KW-1185">Reference proteome</keyword>
<proteinExistence type="predicted"/>
<keyword evidence="2 3" id="KW-0040">ANK repeat</keyword>
<evidence type="ECO:0000313" key="4">
    <source>
        <dbReference type="EMBL" id="TBU20233.1"/>
    </source>
</evidence>
<dbReference type="SMART" id="SM00248">
    <property type="entry name" value="ANK"/>
    <property type="match status" value="4"/>
</dbReference>
<dbReference type="PANTHER" id="PTHR24171:SF9">
    <property type="entry name" value="ANKYRIN REPEAT DOMAIN-CONTAINING PROTEIN 39"/>
    <property type="match status" value="1"/>
</dbReference>
<dbReference type="Gene3D" id="1.25.40.20">
    <property type="entry name" value="Ankyrin repeat-containing domain"/>
    <property type="match status" value="1"/>
</dbReference>
<dbReference type="OrthoDB" id="194358at2759"/>
<feature type="repeat" description="ANK" evidence="3">
    <location>
        <begin position="399"/>
        <end position="431"/>
    </location>
</feature>
<name>A0A4V2JYA0_9MICR</name>
<gene>
    <name evidence="4" type="ORF">CWI38_0108p0040</name>
</gene>
<dbReference type="Proteomes" id="UP000292282">
    <property type="component" value="Unassembled WGS sequence"/>
</dbReference>
<dbReference type="EMBL" id="PITK01000108">
    <property type="protein sequence ID" value="TBU20233.1"/>
    <property type="molecule type" value="Genomic_DNA"/>
</dbReference>
<evidence type="ECO:0000313" key="5">
    <source>
        <dbReference type="Proteomes" id="UP000292282"/>
    </source>
</evidence>